<sequence length="89" mass="9732">MTEASEDPDCGLNEQFYKCIPCDSTCDQDIACAAVCCPPGGCGRQTCDEISEQHHGACPGICYHKGGFGCKKRHIRNESKKYALKICKK</sequence>
<dbReference type="Proteomes" id="UP000298663">
    <property type="component" value="Unassembled WGS sequence"/>
</dbReference>
<reference evidence="1 2" key="2">
    <citation type="journal article" date="2019" name="G3 (Bethesda)">
        <title>Hybrid Assembly of the Genome of the Entomopathogenic Nematode Steinernema carpocapsae Identifies the X-Chromosome.</title>
        <authorList>
            <person name="Serra L."/>
            <person name="Macchietto M."/>
            <person name="Macias-Munoz A."/>
            <person name="McGill C.J."/>
            <person name="Rodriguez I.M."/>
            <person name="Rodriguez B."/>
            <person name="Murad R."/>
            <person name="Mortazavi A."/>
        </authorList>
    </citation>
    <scope>NUCLEOTIDE SEQUENCE [LARGE SCALE GENOMIC DNA]</scope>
    <source>
        <strain evidence="1 2">ALL</strain>
    </source>
</reference>
<evidence type="ECO:0000313" key="1">
    <source>
        <dbReference type="EMBL" id="TKR89814.1"/>
    </source>
</evidence>
<reference evidence="1 2" key="1">
    <citation type="journal article" date="2015" name="Genome Biol.">
        <title>Comparative genomics of Steinernema reveals deeply conserved gene regulatory networks.</title>
        <authorList>
            <person name="Dillman A.R."/>
            <person name="Macchietto M."/>
            <person name="Porter C.F."/>
            <person name="Rogers A."/>
            <person name="Williams B."/>
            <person name="Antoshechkin I."/>
            <person name="Lee M.M."/>
            <person name="Goodwin Z."/>
            <person name="Lu X."/>
            <person name="Lewis E.E."/>
            <person name="Goodrich-Blair H."/>
            <person name="Stock S.P."/>
            <person name="Adams B.J."/>
            <person name="Sternberg P.W."/>
            <person name="Mortazavi A."/>
        </authorList>
    </citation>
    <scope>NUCLEOTIDE SEQUENCE [LARGE SCALE GENOMIC DNA]</scope>
    <source>
        <strain evidence="1 2">ALL</strain>
    </source>
</reference>
<dbReference type="AlphaFoldDB" id="A0A4U5P2S4"/>
<gene>
    <name evidence="1" type="ORF">L596_013858</name>
</gene>
<proteinExistence type="predicted"/>
<organism evidence="1 2">
    <name type="scientific">Steinernema carpocapsae</name>
    <name type="common">Entomopathogenic nematode</name>
    <dbReference type="NCBI Taxonomy" id="34508"/>
    <lineage>
        <taxon>Eukaryota</taxon>
        <taxon>Metazoa</taxon>
        <taxon>Ecdysozoa</taxon>
        <taxon>Nematoda</taxon>
        <taxon>Chromadorea</taxon>
        <taxon>Rhabditida</taxon>
        <taxon>Tylenchina</taxon>
        <taxon>Panagrolaimomorpha</taxon>
        <taxon>Strongyloidoidea</taxon>
        <taxon>Steinernematidae</taxon>
        <taxon>Steinernema</taxon>
    </lineage>
</organism>
<dbReference type="EMBL" id="AZBU02000003">
    <property type="protein sequence ID" value="TKR89814.1"/>
    <property type="molecule type" value="Genomic_DNA"/>
</dbReference>
<keyword evidence="2" id="KW-1185">Reference proteome</keyword>
<protein>
    <submittedName>
        <fullName evidence="1">Uncharacterized protein</fullName>
    </submittedName>
</protein>
<accession>A0A4U5P2S4</accession>
<name>A0A4U5P2S4_STECR</name>
<evidence type="ECO:0000313" key="2">
    <source>
        <dbReference type="Proteomes" id="UP000298663"/>
    </source>
</evidence>
<dbReference type="OrthoDB" id="66369at2759"/>
<comment type="caution">
    <text evidence="1">The sequence shown here is derived from an EMBL/GenBank/DDBJ whole genome shotgun (WGS) entry which is preliminary data.</text>
</comment>